<dbReference type="GO" id="GO:0032259">
    <property type="term" value="P:methylation"/>
    <property type="evidence" value="ECO:0007669"/>
    <property type="project" value="UniProtKB-KW"/>
</dbReference>
<keyword evidence="5" id="KW-1185">Reference proteome</keyword>
<evidence type="ECO:0000313" key="4">
    <source>
        <dbReference type="EMBL" id="TDF99853.1"/>
    </source>
</evidence>
<sequence length="209" mass="24529">MTEEMKYWNRIFTERNDEKPVYDDWLDKHASILETSRDVPVIDLGCGIGCDSLYLSERGFSVIACDLSEEALRRLRRHVPEAKTLRLDLQERLPFTDGSAKLVIADLSLHYFSWTDTEAIVDDIRRVLEPNGCLLCRVNSVHDVEFGAGRGIELEPNYFEQDGRRKRFFNESQVDRLFQDWRTVYKHEAVMTRYGRPKRLWELALRSPV</sequence>
<proteinExistence type="predicted"/>
<keyword evidence="2 4" id="KW-0808">Transferase</keyword>
<dbReference type="CDD" id="cd02440">
    <property type="entry name" value="AdoMet_MTases"/>
    <property type="match status" value="1"/>
</dbReference>
<reference evidence="4 5" key="1">
    <citation type="submission" date="2019-03" db="EMBL/GenBank/DDBJ databases">
        <title>This is whole genome sequence of Paenibacillus sp MS74 strain.</title>
        <authorList>
            <person name="Trinh H.N."/>
        </authorList>
    </citation>
    <scope>NUCLEOTIDE SEQUENCE [LARGE SCALE GENOMIC DNA]</scope>
    <source>
        <strain evidence="4 5">MS74</strain>
    </source>
</reference>
<gene>
    <name evidence="4" type="ORF">E1757_07035</name>
</gene>
<accession>A0A4R5KV77</accession>
<dbReference type="SUPFAM" id="SSF53335">
    <property type="entry name" value="S-adenosyl-L-methionine-dependent methyltransferases"/>
    <property type="match status" value="1"/>
</dbReference>
<organism evidence="4 5">
    <name type="scientific">Paenibacillus piri</name>
    <dbReference type="NCBI Taxonomy" id="2547395"/>
    <lineage>
        <taxon>Bacteria</taxon>
        <taxon>Bacillati</taxon>
        <taxon>Bacillota</taxon>
        <taxon>Bacilli</taxon>
        <taxon>Bacillales</taxon>
        <taxon>Paenibacillaceae</taxon>
        <taxon>Paenibacillus</taxon>
    </lineage>
</organism>
<dbReference type="PANTHER" id="PTHR43861">
    <property type="entry name" value="TRANS-ACONITATE 2-METHYLTRANSFERASE-RELATED"/>
    <property type="match status" value="1"/>
</dbReference>
<protein>
    <submittedName>
        <fullName evidence="4">Class I SAM-dependent methyltransferase</fullName>
    </submittedName>
</protein>
<name>A0A4R5KV77_9BACL</name>
<dbReference type="GO" id="GO:0008168">
    <property type="term" value="F:methyltransferase activity"/>
    <property type="evidence" value="ECO:0007669"/>
    <property type="project" value="UniProtKB-KW"/>
</dbReference>
<evidence type="ECO:0000256" key="2">
    <source>
        <dbReference type="ARBA" id="ARBA00022679"/>
    </source>
</evidence>
<evidence type="ECO:0000313" key="5">
    <source>
        <dbReference type="Proteomes" id="UP000295636"/>
    </source>
</evidence>
<dbReference type="OrthoDB" id="9804312at2"/>
<dbReference type="Proteomes" id="UP000295636">
    <property type="component" value="Unassembled WGS sequence"/>
</dbReference>
<dbReference type="InterPro" id="IPR029063">
    <property type="entry name" value="SAM-dependent_MTases_sf"/>
</dbReference>
<feature type="domain" description="Methyltransferase" evidence="3">
    <location>
        <begin position="41"/>
        <end position="132"/>
    </location>
</feature>
<dbReference type="AlphaFoldDB" id="A0A4R5KV77"/>
<dbReference type="Gene3D" id="3.40.50.150">
    <property type="entry name" value="Vaccinia Virus protein VP39"/>
    <property type="match status" value="1"/>
</dbReference>
<keyword evidence="1 4" id="KW-0489">Methyltransferase</keyword>
<dbReference type="PANTHER" id="PTHR43861:SF1">
    <property type="entry name" value="TRANS-ACONITATE 2-METHYLTRANSFERASE"/>
    <property type="match status" value="1"/>
</dbReference>
<dbReference type="InterPro" id="IPR041698">
    <property type="entry name" value="Methyltransf_25"/>
</dbReference>
<dbReference type="EMBL" id="SMRT01000002">
    <property type="protein sequence ID" value="TDF99853.1"/>
    <property type="molecule type" value="Genomic_DNA"/>
</dbReference>
<comment type="caution">
    <text evidence="4">The sequence shown here is derived from an EMBL/GenBank/DDBJ whole genome shotgun (WGS) entry which is preliminary data.</text>
</comment>
<evidence type="ECO:0000256" key="1">
    <source>
        <dbReference type="ARBA" id="ARBA00022603"/>
    </source>
</evidence>
<dbReference type="Pfam" id="PF13649">
    <property type="entry name" value="Methyltransf_25"/>
    <property type="match status" value="1"/>
</dbReference>
<evidence type="ECO:0000259" key="3">
    <source>
        <dbReference type="Pfam" id="PF13649"/>
    </source>
</evidence>